<name>A0A0N0XZ78_9ACTN</name>
<reference evidence="2" key="1">
    <citation type="submission" date="2015-07" db="EMBL/GenBank/DDBJ databases">
        <authorList>
            <person name="Ju K.-S."/>
            <person name="Doroghazi J.R."/>
            <person name="Metcalf W.W."/>
        </authorList>
    </citation>
    <scope>NUCLEOTIDE SEQUENCE [LARGE SCALE GENOMIC DNA]</scope>
    <source>
        <strain evidence="2">NRRL ISP-5002</strain>
    </source>
</reference>
<sequence length="269" mass="29875">MSEPPALAAYTLWRDALAEVDEVFASPPGLDGPVDGCTYCTAESELRVLGGDPADVPDDLLGHFMREVASHWDEDQYSVLWRRFIPRALRRWGPDGDGTDPSDVMGRLGRRGARLADWPVAERAAVERAFRALLHVAVTDGRPYWEITDLIEGIAHATGALEPWLDHIARLTGPEADAGVVRLAFGWGTELLWEELKFTWWYDGDPQLIAAWLPTLRARITAFAVRHPHCKNASDALIAIDALEAGTWGAWLYPYDMRTLGGPVLIHQS</sequence>
<proteinExistence type="predicted"/>
<dbReference type="PATRIC" id="fig|66876.3.peg.2383"/>
<dbReference type="Proteomes" id="UP000037982">
    <property type="component" value="Unassembled WGS sequence"/>
</dbReference>
<dbReference type="AlphaFoldDB" id="A0A0N0XZ78"/>
<dbReference type="EMBL" id="LGKG01000079">
    <property type="protein sequence ID" value="KPC64684.1"/>
    <property type="molecule type" value="Genomic_DNA"/>
</dbReference>
<accession>A0A0N0XZ78</accession>
<evidence type="ECO:0000313" key="2">
    <source>
        <dbReference type="Proteomes" id="UP000037982"/>
    </source>
</evidence>
<dbReference type="RefSeq" id="WP_053923465.1">
    <property type="nucleotide sequence ID" value="NZ_LGKG01000079.1"/>
</dbReference>
<comment type="caution">
    <text evidence="1">The sequence shown here is derived from an EMBL/GenBank/DDBJ whole genome shotgun (WGS) entry which is preliminary data.</text>
</comment>
<evidence type="ECO:0000313" key="1">
    <source>
        <dbReference type="EMBL" id="KPC64684.1"/>
    </source>
</evidence>
<organism evidence="1 2">
    <name type="scientific">Streptomyces chattanoogensis</name>
    <dbReference type="NCBI Taxonomy" id="66876"/>
    <lineage>
        <taxon>Bacteria</taxon>
        <taxon>Bacillati</taxon>
        <taxon>Actinomycetota</taxon>
        <taxon>Actinomycetes</taxon>
        <taxon>Kitasatosporales</taxon>
        <taxon>Streptomycetaceae</taxon>
        <taxon>Streptomyces</taxon>
    </lineage>
</organism>
<keyword evidence="2" id="KW-1185">Reference proteome</keyword>
<protein>
    <submittedName>
        <fullName evidence="1">Uncharacterized protein</fullName>
    </submittedName>
</protein>
<gene>
    <name evidence="1" type="ORF">ADL29_10935</name>
</gene>